<evidence type="ECO:0000256" key="1">
    <source>
        <dbReference type="SAM" id="MobiDB-lite"/>
    </source>
</evidence>
<dbReference type="InterPro" id="IPR038765">
    <property type="entry name" value="Papain-like_cys_pep_sf"/>
</dbReference>
<evidence type="ECO:0008006" key="4">
    <source>
        <dbReference type="Google" id="ProtNLM"/>
    </source>
</evidence>
<feature type="region of interest" description="Disordered" evidence="1">
    <location>
        <begin position="51"/>
        <end position="82"/>
    </location>
</feature>
<evidence type="ECO:0000313" key="3">
    <source>
        <dbReference type="Proteomes" id="UP001341840"/>
    </source>
</evidence>
<keyword evidence="3" id="KW-1185">Reference proteome</keyword>
<dbReference type="EMBL" id="JASCZI010151755">
    <property type="protein sequence ID" value="MED6174324.1"/>
    <property type="molecule type" value="Genomic_DNA"/>
</dbReference>
<proteinExistence type="predicted"/>
<gene>
    <name evidence="2" type="ORF">PIB30_068006</name>
</gene>
<organism evidence="2 3">
    <name type="scientific">Stylosanthes scabra</name>
    <dbReference type="NCBI Taxonomy" id="79078"/>
    <lineage>
        <taxon>Eukaryota</taxon>
        <taxon>Viridiplantae</taxon>
        <taxon>Streptophyta</taxon>
        <taxon>Embryophyta</taxon>
        <taxon>Tracheophyta</taxon>
        <taxon>Spermatophyta</taxon>
        <taxon>Magnoliopsida</taxon>
        <taxon>eudicotyledons</taxon>
        <taxon>Gunneridae</taxon>
        <taxon>Pentapetalae</taxon>
        <taxon>rosids</taxon>
        <taxon>fabids</taxon>
        <taxon>Fabales</taxon>
        <taxon>Fabaceae</taxon>
        <taxon>Papilionoideae</taxon>
        <taxon>50 kb inversion clade</taxon>
        <taxon>dalbergioids sensu lato</taxon>
        <taxon>Dalbergieae</taxon>
        <taxon>Pterocarpus clade</taxon>
        <taxon>Stylosanthes</taxon>
    </lineage>
</organism>
<evidence type="ECO:0000313" key="2">
    <source>
        <dbReference type="EMBL" id="MED6174324.1"/>
    </source>
</evidence>
<accession>A0ABU6VMC3</accession>
<protein>
    <recommendedName>
        <fullName evidence="4">Ubiquitin-like protease family profile domain-containing protein</fullName>
    </recommendedName>
</protein>
<comment type="caution">
    <text evidence="2">The sequence shown here is derived from an EMBL/GenBank/DDBJ whole genome shotgun (WGS) entry which is preliminary data.</text>
</comment>
<feature type="non-terminal residue" evidence="2">
    <location>
        <position position="1"/>
    </location>
</feature>
<name>A0ABU6VMC3_9FABA</name>
<dbReference type="Gene3D" id="3.40.395.10">
    <property type="entry name" value="Adenoviral Proteinase, Chain A"/>
    <property type="match status" value="1"/>
</dbReference>
<reference evidence="2 3" key="1">
    <citation type="journal article" date="2023" name="Plants (Basel)">
        <title>Bridging the Gap: Combining Genomics and Transcriptomics Approaches to Understand Stylosanthes scabra, an Orphan Legume from the Brazilian Caatinga.</title>
        <authorList>
            <person name="Ferreira-Neto J.R.C."/>
            <person name="da Silva M.D."/>
            <person name="Binneck E."/>
            <person name="de Melo N.F."/>
            <person name="da Silva R.H."/>
            <person name="de Melo A.L.T.M."/>
            <person name="Pandolfi V."/>
            <person name="Bustamante F.O."/>
            <person name="Brasileiro-Vidal A.C."/>
            <person name="Benko-Iseppon A.M."/>
        </authorList>
    </citation>
    <scope>NUCLEOTIDE SEQUENCE [LARGE SCALE GENOMIC DNA]</scope>
    <source>
        <tissue evidence="2">Leaves</tissue>
    </source>
</reference>
<dbReference type="Proteomes" id="UP001341840">
    <property type="component" value="Unassembled WGS sequence"/>
</dbReference>
<dbReference type="SUPFAM" id="SSF54001">
    <property type="entry name" value="Cysteine proteinases"/>
    <property type="match status" value="1"/>
</dbReference>
<sequence>PEREDPLPEDPEPCSLTLREWLQPEAEGCAAKGLTDSPDTIITDVLLSMNQGGPGSIAQPTNDDNQDLGDQCRTPDPLQQQDPTVEELEARCAAWATLDNDNKYDTIFQLQGPRTIEAMRYNFMTMRPASCIDIQMVSIVCHVLNREPMERFERDVYCVPPEILTRMFSTYGLNYLDKKTKMPYLVKQLKDHEEYVQLLDMEKLKSHSVLFAPALYSNHWWMYVLDVQHKEFYIVDSMYGIAPNQNRNKLHRFAVSLLFPVFGILQCAKSATSKGRGPIHIEEGDNCITAKVRGCSEAAKSHRLWVYVMKWMELLDAATLSGCYQYKDRLDGFRAEIVAKLILSDENTLRVESVTQANKMGRQVRPSAALESPYVQVSTAELDKHR</sequence>